<proteinExistence type="inferred from homology"/>
<dbReference type="GO" id="GO:1902626">
    <property type="term" value="P:assembly of large subunit precursor of preribosome"/>
    <property type="evidence" value="ECO:0007669"/>
    <property type="project" value="UniProtKB-UniRule"/>
</dbReference>
<dbReference type="CDD" id="cd16331">
    <property type="entry name" value="YjgA-like"/>
    <property type="match status" value="1"/>
</dbReference>
<protein>
    <recommendedName>
        <fullName evidence="5">Dual-action ribosomal maturation protein DarP</fullName>
    </recommendedName>
    <alternativeName>
        <fullName evidence="5">Large ribosomal subunit assembly factor DarP</fullName>
    </alternativeName>
</protein>
<keyword evidence="4 5" id="KW-0694">RNA-binding</keyword>
<dbReference type="OrthoDB" id="5293604at2"/>
<feature type="region of interest" description="Disordered" evidence="6">
    <location>
        <begin position="1"/>
        <end position="27"/>
    </location>
</feature>
<evidence type="ECO:0000256" key="1">
    <source>
        <dbReference type="ARBA" id="ARBA00022490"/>
    </source>
</evidence>
<dbReference type="GO" id="GO:0043022">
    <property type="term" value="F:ribosome binding"/>
    <property type="evidence" value="ECO:0007669"/>
    <property type="project" value="UniProtKB-UniRule"/>
</dbReference>
<comment type="subcellular location">
    <subcellularLocation>
        <location evidence="5">Cytoplasm</location>
    </subcellularLocation>
    <text evidence="5">Associates with late stage pre-50S ribosomal subunits.</text>
</comment>
<feature type="compositionally biased region" description="Acidic residues" evidence="6">
    <location>
        <begin position="185"/>
        <end position="208"/>
    </location>
</feature>
<dbReference type="SUPFAM" id="SSF158710">
    <property type="entry name" value="PSPTO4464-like"/>
    <property type="match status" value="1"/>
</dbReference>
<name>A0A843YQD7_9BURK</name>
<comment type="function">
    <text evidence="5">Member of a network of 50S ribosomal subunit biogenesis factors which assembles along the 30S-50S interface, preventing incorrect 23S rRNA structures from forming. Promotes peptidyl transferase center (PTC) maturation.</text>
</comment>
<dbReference type="EMBL" id="WINI01000007">
    <property type="protein sequence ID" value="MQR01735.1"/>
    <property type="molecule type" value="Genomic_DNA"/>
</dbReference>
<evidence type="ECO:0000256" key="6">
    <source>
        <dbReference type="SAM" id="MobiDB-lite"/>
    </source>
</evidence>
<evidence type="ECO:0000313" key="8">
    <source>
        <dbReference type="Proteomes" id="UP000451565"/>
    </source>
</evidence>
<dbReference type="HAMAP" id="MF_00765">
    <property type="entry name" value="DarP"/>
    <property type="match status" value="1"/>
</dbReference>
<dbReference type="Gene3D" id="1.10.60.30">
    <property type="entry name" value="PSPTO4464-like domains"/>
    <property type="match status" value="2"/>
</dbReference>
<evidence type="ECO:0000256" key="4">
    <source>
        <dbReference type="ARBA" id="ARBA00022884"/>
    </source>
</evidence>
<evidence type="ECO:0000256" key="5">
    <source>
        <dbReference type="HAMAP-Rule" id="MF_00765"/>
    </source>
</evidence>
<keyword evidence="8" id="KW-1185">Reference proteome</keyword>
<dbReference type="RefSeq" id="WP_153235328.1">
    <property type="nucleotide sequence ID" value="NZ_WINI01000007.1"/>
</dbReference>
<dbReference type="PANTHER" id="PTHR38101">
    <property type="entry name" value="UPF0307 PROTEIN YJGA"/>
    <property type="match status" value="1"/>
</dbReference>
<gene>
    <name evidence="5" type="primary">darP</name>
    <name evidence="7" type="ORF">GEV47_13730</name>
</gene>
<dbReference type="PANTHER" id="PTHR38101:SF1">
    <property type="entry name" value="UPF0307 PROTEIN YJGA"/>
    <property type="match status" value="1"/>
</dbReference>
<dbReference type="NCBIfam" id="NF003593">
    <property type="entry name" value="PRK05255.1-1"/>
    <property type="match status" value="1"/>
</dbReference>
<organism evidence="7 8">
    <name type="scientific">Glaciimonas soli</name>
    <dbReference type="NCBI Taxonomy" id="2590999"/>
    <lineage>
        <taxon>Bacteria</taxon>
        <taxon>Pseudomonadati</taxon>
        <taxon>Pseudomonadota</taxon>
        <taxon>Betaproteobacteria</taxon>
        <taxon>Burkholderiales</taxon>
        <taxon>Oxalobacteraceae</taxon>
        <taxon>Glaciimonas</taxon>
    </lineage>
</organism>
<comment type="caution">
    <text evidence="7">The sequence shown here is derived from an EMBL/GenBank/DDBJ whole genome shotgun (WGS) entry which is preliminary data.</text>
</comment>
<evidence type="ECO:0000256" key="3">
    <source>
        <dbReference type="ARBA" id="ARBA00022730"/>
    </source>
</evidence>
<keyword evidence="2 5" id="KW-0690">Ribosome biogenesis</keyword>
<dbReference type="GO" id="GO:0019843">
    <property type="term" value="F:rRNA binding"/>
    <property type="evidence" value="ECO:0007669"/>
    <property type="project" value="UniProtKB-UniRule"/>
</dbReference>
<dbReference type="GO" id="GO:0005829">
    <property type="term" value="C:cytosol"/>
    <property type="evidence" value="ECO:0007669"/>
    <property type="project" value="TreeGrafter"/>
</dbReference>
<sequence length="215" mass="24968">MPNPNRGSCGFQSSEFEQEYERPSKSQLKREMTALQKLGEELIAESRDRVKRVPMPEDVREAILVCQQIKDHEGRRRQTQYVGKKMRTLEPHEIAEIQKTLDSWRGLSKSDTANMHALERHRDRLLKDDGALTLLLAQHPELDVQHTRTLIRNARKEQAENKPPKAYREIFQLLKELQKSKADAGDNDVDHDDDDDFEDHNPQDDNDAQDQYGDA</sequence>
<accession>A0A843YQD7</accession>
<dbReference type="Proteomes" id="UP000451565">
    <property type="component" value="Unassembled WGS sequence"/>
</dbReference>
<evidence type="ECO:0000256" key="2">
    <source>
        <dbReference type="ARBA" id="ARBA00022517"/>
    </source>
</evidence>
<keyword evidence="3 5" id="KW-0699">rRNA-binding</keyword>
<dbReference type="AlphaFoldDB" id="A0A843YQD7"/>
<feature type="region of interest" description="Disordered" evidence="6">
    <location>
        <begin position="178"/>
        <end position="215"/>
    </location>
</feature>
<dbReference type="Pfam" id="PF04751">
    <property type="entry name" value="DarP"/>
    <property type="match status" value="1"/>
</dbReference>
<dbReference type="InterPro" id="IPR006839">
    <property type="entry name" value="DarP"/>
</dbReference>
<comment type="similarity">
    <text evidence="5">Belongs to the DarP family.</text>
</comment>
<dbReference type="InterPro" id="IPR023153">
    <property type="entry name" value="DarP_sf"/>
</dbReference>
<evidence type="ECO:0000313" key="7">
    <source>
        <dbReference type="EMBL" id="MQR01735.1"/>
    </source>
</evidence>
<reference evidence="7 8" key="1">
    <citation type="submission" date="2019-10" db="EMBL/GenBank/DDBJ databases">
        <title>Glaciimonas soli sp. nov., a psychrophilic bacterium isolated from the forest soil of a high elevation mountain in Taiwan.</title>
        <authorList>
            <person name="Wang L.-T."/>
            <person name="Shieh W.Y."/>
        </authorList>
    </citation>
    <scope>NUCLEOTIDE SEQUENCE [LARGE SCALE GENOMIC DNA]</scope>
    <source>
        <strain evidence="7 8">GS1</strain>
    </source>
</reference>
<keyword evidence="1 5" id="KW-0963">Cytoplasm</keyword>